<evidence type="ECO:0000313" key="2">
    <source>
        <dbReference type="Proteomes" id="UP000325811"/>
    </source>
</evidence>
<accession>A0A5Q4Z2C6</accession>
<dbReference type="AlphaFoldDB" id="A0A5Q4Z2C6"/>
<gene>
    <name evidence="1" type="ORF">PDMSB3_3124</name>
</gene>
<dbReference type="EMBL" id="LR699553">
    <property type="protein sequence ID" value="VVD29580.1"/>
    <property type="molecule type" value="Genomic_DNA"/>
</dbReference>
<reference evidence="1 2" key="1">
    <citation type="submission" date="2019-08" db="EMBL/GenBank/DDBJ databases">
        <authorList>
            <person name="Herpell B J."/>
        </authorList>
    </citation>
    <scope>NUCLEOTIDE SEQUENCE [LARGE SCALE GENOMIC DNA]</scope>
    <source>
        <strain evidence="2">Msb3</strain>
    </source>
</reference>
<proteinExistence type="predicted"/>
<evidence type="ECO:0000313" key="1">
    <source>
        <dbReference type="EMBL" id="VVD29580.1"/>
    </source>
</evidence>
<name>A0A5Q4Z2C6_9BURK</name>
<sequence length="64" mass="6914">MSAANAATNRFTSCYSAGPAAEFASKPLKRWRHAALACRNGARQVELSDKRAHCAPPTDFHLLA</sequence>
<dbReference type="Proteomes" id="UP000325811">
    <property type="component" value="Chromosome I"/>
</dbReference>
<protein>
    <submittedName>
        <fullName evidence="1">Uncharacterized protein</fullName>
    </submittedName>
</protein>
<organism evidence="1 2">
    <name type="scientific">Paraburkholderia dioscoreae</name>
    <dbReference type="NCBI Taxonomy" id="2604047"/>
    <lineage>
        <taxon>Bacteria</taxon>
        <taxon>Pseudomonadati</taxon>
        <taxon>Pseudomonadota</taxon>
        <taxon>Betaproteobacteria</taxon>
        <taxon>Burkholderiales</taxon>
        <taxon>Burkholderiaceae</taxon>
        <taxon>Paraburkholderia</taxon>
    </lineage>
</organism>
<keyword evidence="2" id="KW-1185">Reference proteome</keyword>
<dbReference type="KEGG" id="pdio:PDMSB3_3124"/>